<accession>A0A1I6ML82</accession>
<dbReference type="RefSeq" id="WP_089839930.1">
    <property type="nucleotide sequence ID" value="NZ_FOZL01000001.1"/>
</dbReference>
<dbReference type="Proteomes" id="UP000199024">
    <property type="component" value="Unassembled WGS sequence"/>
</dbReference>
<evidence type="ECO:0000313" key="1">
    <source>
        <dbReference type="EMBL" id="SFS16442.1"/>
    </source>
</evidence>
<protein>
    <submittedName>
        <fullName evidence="1">Antitoxin ParD1/3/4</fullName>
    </submittedName>
</protein>
<dbReference type="STRING" id="474950.SAMN05421771_2913"/>
<organism evidence="1 2">
    <name type="scientific">Granulicella pectinivorans</name>
    <dbReference type="NCBI Taxonomy" id="474950"/>
    <lineage>
        <taxon>Bacteria</taxon>
        <taxon>Pseudomonadati</taxon>
        <taxon>Acidobacteriota</taxon>
        <taxon>Terriglobia</taxon>
        <taxon>Terriglobales</taxon>
        <taxon>Acidobacteriaceae</taxon>
        <taxon>Granulicella</taxon>
    </lineage>
</organism>
<reference evidence="1 2" key="1">
    <citation type="submission" date="2016-10" db="EMBL/GenBank/DDBJ databases">
        <authorList>
            <person name="de Groot N.N."/>
        </authorList>
    </citation>
    <scope>NUCLEOTIDE SEQUENCE [LARGE SCALE GENOMIC DNA]</scope>
    <source>
        <strain evidence="1 2">DSM 21001</strain>
    </source>
</reference>
<evidence type="ECO:0000313" key="2">
    <source>
        <dbReference type="Proteomes" id="UP000199024"/>
    </source>
</evidence>
<dbReference type="EMBL" id="FOZL01000001">
    <property type="protein sequence ID" value="SFS16442.1"/>
    <property type="molecule type" value="Genomic_DNA"/>
</dbReference>
<proteinExistence type="predicted"/>
<gene>
    <name evidence="1" type="ORF">SAMN05421771_2913</name>
</gene>
<dbReference type="AlphaFoldDB" id="A0A1I6ML82"/>
<keyword evidence="2" id="KW-1185">Reference proteome</keyword>
<sequence>MPILTISEDLQLVIDKAVREDEYADAVEYITRLVRQDQKRRAKEQIFATLAQDPSGDEAEVESLAESWRKLRLERHRHPDSD</sequence>
<name>A0A1I6ML82_9BACT</name>
<dbReference type="OrthoDB" id="515108at2"/>